<comment type="caution">
    <text evidence="1">The sequence shown here is derived from an EMBL/GenBank/DDBJ whole genome shotgun (WGS) entry which is preliminary data.</text>
</comment>
<name>A0ACC1MU22_9HYPO</name>
<evidence type="ECO:0000313" key="2">
    <source>
        <dbReference type="Proteomes" id="UP001143910"/>
    </source>
</evidence>
<organism evidence="1 2">
    <name type="scientific">Zarea fungicola</name>
    <dbReference type="NCBI Taxonomy" id="93591"/>
    <lineage>
        <taxon>Eukaryota</taxon>
        <taxon>Fungi</taxon>
        <taxon>Dikarya</taxon>
        <taxon>Ascomycota</taxon>
        <taxon>Pezizomycotina</taxon>
        <taxon>Sordariomycetes</taxon>
        <taxon>Hypocreomycetidae</taxon>
        <taxon>Hypocreales</taxon>
        <taxon>Cordycipitaceae</taxon>
        <taxon>Zarea</taxon>
    </lineage>
</organism>
<protein>
    <submittedName>
        <fullName evidence="1">Uncharacterized protein</fullName>
    </submittedName>
</protein>
<proteinExistence type="predicted"/>
<accession>A0ACC1MU22</accession>
<dbReference type="EMBL" id="JANJQO010001590">
    <property type="protein sequence ID" value="KAJ2970157.1"/>
    <property type="molecule type" value="Genomic_DNA"/>
</dbReference>
<reference evidence="1" key="1">
    <citation type="submission" date="2022-08" db="EMBL/GenBank/DDBJ databases">
        <title>Genome Sequence of Lecanicillium fungicola.</title>
        <authorList>
            <person name="Buettner E."/>
        </authorList>
    </citation>
    <scope>NUCLEOTIDE SEQUENCE</scope>
    <source>
        <strain evidence="1">Babe33</strain>
    </source>
</reference>
<sequence>MLTFEKDRLPALQGAMSKMQALNMGQCVAGTFLSDIPRSLLWQVGQPGVRHSVYRSPTWSWASVDPPAGFAPGIHYLGRRYEDGRSKEYAPSLSDYSSFQMLGDLVRIPNAEQDHYGIQFCAPAVLAVLQVTEHTEMRFDYPSYLNKHAPPMRNRYTVVRNGTSRSIVHDVEELTVAPNQPRPTSNVLLVLVANNSRDMEQVALVLRRLETTQDYAAIGMGPQQTTYPAYARIGILQGKDEGEENWFDGAEKQTMILF</sequence>
<gene>
    <name evidence="1" type="ORF">NQ176_g8321</name>
</gene>
<evidence type="ECO:0000313" key="1">
    <source>
        <dbReference type="EMBL" id="KAJ2970157.1"/>
    </source>
</evidence>
<keyword evidence="2" id="KW-1185">Reference proteome</keyword>
<dbReference type="Proteomes" id="UP001143910">
    <property type="component" value="Unassembled WGS sequence"/>
</dbReference>